<feature type="domain" description="AB hydrolase-1" evidence="1">
    <location>
        <begin position="64"/>
        <end position="318"/>
    </location>
</feature>
<evidence type="ECO:0000259" key="1">
    <source>
        <dbReference type="Pfam" id="PF12697"/>
    </source>
</evidence>
<dbReference type="STRING" id="161895.CPHO_03760"/>
<dbReference type="PRINTS" id="PR00412">
    <property type="entry name" value="EPOXHYDRLASE"/>
</dbReference>
<dbReference type="OrthoDB" id="5422338at2"/>
<organism evidence="2 3">
    <name type="scientific">Corynebacterium phocae</name>
    <dbReference type="NCBI Taxonomy" id="161895"/>
    <lineage>
        <taxon>Bacteria</taxon>
        <taxon>Bacillati</taxon>
        <taxon>Actinomycetota</taxon>
        <taxon>Actinomycetes</taxon>
        <taxon>Mycobacteriales</taxon>
        <taxon>Corynebacteriaceae</taxon>
        <taxon>Corynebacterium</taxon>
    </lineage>
</organism>
<dbReference type="GO" id="GO:0016020">
    <property type="term" value="C:membrane"/>
    <property type="evidence" value="ECO:0007669"/>
    <property type="project" value="TreeGrafter"/>
</dbReference>
<dbReference type="GO" id="GO:0016787">
    <property type="term" value="F:hydrolase activity"/>
    <property type="evidence" value="ECO:0007669"/>
    <property type="project" value="UniProtKB-KW"/>
</dbReference>
<evidence type="ECO:0000313" key="2">
    <source>
        <dbReference type="EMBL" id="APT92146.1"/>
    </source>
</evidence>
<evidence type="ECO:0000313" key="3">
    <source>
        <dbReference type="Proteomes" id="UP000185491"/>
    </source>
</evidence>
<dbReference type="RefSeq" id="WP_075733331.1">
    <property type="nucleotide sequence ID" value="NZ_VXKJ01000033.1"/>
</dbReference>
<dbReference type="EMBL" id="CP009249">
    <property type="protein sequence ID" value="APT92146.1"/>
    <property type="molecule type" value="Genomic_DNA"/>
</dbReference>
<dbReference type="InterPro" id="IPR000073">
    <property type="entry name" value="AB_hydrolase_1"/>
</dbReference>
<gene>
    <name evidence="2" type="ORF">CPHO_03760</name>
</gene>
<proteinExistence type="predicted"/>
<keyword evidence="2" id="KW-0378">Hydrolase</keyword>
<name>A0A1L7D1V9_9CORY</name>
<dbReference type="AlphaFoldDB" id="A0A1L7D1V9"/>
<protein>
    <submittedName>
        <fullName evidence="2">Alpha/beta hydrolase</fullName>
    </submittedName>
</protein>
<dbReference type="PANTHER" id="PTHR43798">
    <property type="entry name" value="MONOACYLGLYCEROL LIPASE"/>
    <property type="match status" value="1"/>
</dbReference>
<sequence>MHSQGRTKAVITFWTSSLRPSKRSAMTPLHTRNREPGLTQLDVEDKKDGIAYFESGPADAQVTVVFFHGYGLSSESFYDQVKFLRKEFPQVRALLVDVRGHGLSDQVPIDQYTVDGAAEDVLKIVAHRAQSGKLLLVGHSLGGMVVQSFIRCAPQDVYDRIDGVLLISSAMQAFAHGGLASFLRSGVARWLFNSAQRLPGKVNRIRWNVARVVAPAFAALLTGFPQMERLQFHVDMILDTPVTAFAGFFDDLVHHDEFLSALRLKKLRGVIMVGSMDIVTPFWQSEIIQKHWPKAELHVVERAGHMVILEEPQEVSAALGGLLRDVVAED</sequence>
<dbReference type="Proteomes" id="UP000185491">
    <property type="component" value="Chromosome"/>
</dbReference>
<dbReference type="PANTHER" id="PTHR43798:SF33">
    <property type="entry name" value="HYDROLASE, PUTATIVE (AFU_ORTHOLOGUE AFUA_2G14860)-RELATED"/>
    <property type="match status" value="1"/>
</dbReference>
<dbReference type="InterPro" id="IPR000639">
    <property type="entry name" value="Epox_hydrolase-like"/>
</dbReference>
<reference evidence="2 3" key="1">
    <citation type="submission" date="2014-08" db="EMBL/GenBank/DDBJ databases">
        <title>Complete genome sequence of Corynebacterium phocae M408/89/1(T)(=DSM 44612(T)), isolated from the common seal (Phoca vitulina).</title>
        <authorList>
            <person name="Ruckert C."/>
            <person name="Albersmeier A."/>
            <person name="Winkler A."/>
            <person name="Kalinowski J."/>
        </authorList>
    </citation>
    <scope>NUCLEOTIDE SEQUENCE [LARGE SCALE GENOMIC DNA]</scope>
    <source>
        <strain evidence="2 3">M408/89/1</strain>
    </source>
</reference>
<dbReference type="KEGG" id="cpho:CPHO_03760"/>
<dbReference type="Gene3D" id="3.40.50.1820">
    <property type="entry name" value="alpha/beta hydrolase"/>
    <property type="match status" value="1"/>
</dbReference>
<dbReference type="Pfam" id="PF12697">
    <property type="entry name" value="Abhydrolase_6"/>
    <property type="match status" value="1"/>
</dbReference>
<dbReference type="SUPFAM" id="SSF53474">
    <property type="entry name" value="alpha/beta-Hydrolases"/>
    <property type="match status" value="1"/>
</dbReference>
<keyword evidence="3" id="KW-1185">Reference proteome</keyword>
<dbReference type="InterPro" id="IPR050266">
    <property type="entry name" value="AB_hydrolase_sf"/>
</dbReference>
<dbReference type="InterPro" id="IPR029058">
    <property type="entry name" value="AB_hydrolase_fold"/>
</dbReference>
<accession>A0A1L7D1V9</accession>